<feature type="domain" description="HTH araC/xylS-type" evidence="5">
    <location>
        <begin position="655"/>
        <end position="754"/>
    </location>
</feature>
<accession>A0A927H358</accession>
<gene>
    <name evidence="6" type="ORF">IDH45_28830</name>
</gene>
<evidence type="ECO:0000259" key="5">
    <source>
        <dbReference type="PROSITE" id="PS01124"/>
    </source>
</evidence>
<dbReference type="Pfam" id="PF17853">
    <property type="entry name" value="GGDEF_2"/>
    <property type="match status" value="1"/>
</dbReference>
<feature type="transmembrane region" description="Helical" evidence="4">
    <location>
        <begin position="15"/>
        <end position="37"/>
    </location>
</feature>
<dbReference type="InterPro" id="IPR018060">
    <property type="entry name" value="HTH_AraC"/>
</dbReference>
<protein>
    <submittedName>
        <fullName evidence="6">Helix-turn-helix domain-containing protein</fullName>
    </submittedName>
</protein>
<comment type="caution">
    <text evidence="6">The sequence shown here is derived from an EMBL/GenBank/DDBJ whole genome shotgun (WGS) entry which is preliminary data.</text>
</comment>
<evidence type="ECO:0000256" key="1">
    <source>
        <dbReference type="ARBA" id="ARBA00023015"/>
    </source>
</evidence>
<dbReference type="PANTHER" id="PTHR43280">
    <property type="entry name" value="ARAC-FAMILY TRANSCRIPTIONAL REGULATOR"/>
    <property type="match status" value="1"/>
</dbReference>
<keyword evidence="2" id="KW-0238">DNA-binding</keyword>
<dbReference type="GO" id="GO:0043565">
    <property type="term" value="F:sequence-specific DNA binding"/>
    <property type="evidence" value="ECO:0007669"/>
    <property type="project" value="InterPro"/>
</dbReference>
<proteinExistence type="predicted"/>
<evidence type="ECO:0000256" key="3">
    <source>
        <dbReference type="ARBA" id="ARBA00023163"/>
    </source>
</evidence>
<keyword evidence="3" id="KW-0804">Transcription</keyword>
<dbReference type="Pfam" id="PF12833">
    <property type="entry name" value="HTH_18"/>
    <property type="match status" value="1"/>
</dbReference>
<evidence type="ECO:0000256" key="2">
    <source>
        <dbReference type="ARBA" id="ARBA00023125"/>
    </source>
</evidence>
<dbReference type="Gene3D" id="1.10.10.60">
    <property type="entry name" value="Homeodomain-like"/>
    <property type="match status" value="2"/>
</dbReference>
<keyword evidence="4" id="KW-0472">Membrane</keyword>
<dbReference type="GO" id="GO:0003700">
    <property type="term" value="F:DNA-binding transcription factor activity"/>
    <property type="evidence" value="ECO:0007669"/>
    <property type="project" value="InterPro"/>
</dbReference>
<name>A0A927H358_9BACL</name>
<dbReference type="PROSITE" id="PS01124">
    <property type="entry name" value="HTH_ARAC_FAMILY_2"/>
    <property type="match status" value="1"/>
</dbReference>
<keyword evidence="7" id="KW-1185">Reference proteome</keyword>
<evidence type="ECO:0000313" key="7">
    <source>
        <dbReference type="Proteomes" id="UP000639396"/>
    </source>
</evidence>
<evidence type="ECO:0000256" key="4">
    <source>
        <dbReference type="SAM" id="Phobius"/>
    </source>
</evidence>
<dbReference type="InterPro" id="IPR009057">
    <property type="entry name" value="Homeodomain-like_sf"/>
</dbReference>
<dbReference type="InterPro" id="IPR041522">
    <property type="entry name" value="CdaR_GGDEF"/>
</dbReference>
<organism evidence="6 7">
    <name type="scientific">Paenibacillus oceani</name>
    <dbReference type="NCBI Taxonomy" id="2772510"/>
    <lineage>
        <taxon>Bacteria</taxon>
        <taxon>Bacillati</taxon>
        <taxon>Bacillota</taxon>
        <taxon>Bacilli</taxon>
        <taxon>Bacillales</taxon>
        <taxon>Paenibacillaceae</taxon>
        <taxon>Paenibacillus</taxon>
    </lineage>
</organism>
<dbReference type="RefSeq" id="WP_190931615.1">
    <property type="nucleotide sequence ID" value="NZ_JACXJA010000050.1"/>
</dbReference>
<dbReference type="Proteomes" id="UP000639396">
    <property type="component" value="Unassembled WGS sequence"/>
</dbReference>
<dbReference type="SMART" id="SM00342">
    <property type="entry name" value="HTH_ARAC"/>
    <property type="match status" value="1"/>
</dbReference>
<keyword evidence="1" id="KW-0805">Transcription regulation</keyword>
<dbReference type="EMBL" id="JACXJA010000050">
    <property type="protein sequence ID" value="MBD2865997.1"/>
    <property type="molecule type" value="Genomic_DNA"/>
</dbReference>
<keyword evidence="4" id="KW-1133">Transmembrane helix</keyword>
<sequence>MARGKLNSKLLYRYIVSYSIVLLLPVLIIGLVAYNFFIQLLEREVTKSNMNALTQVRDAVDVNMTELNNIAFHIAGNTNLTPYNVTKSPFAELNTIAQLRNYVSANQFIDQLLLYFHGHDTLYTPYSTYDVHTFTDKIVAYDKWSPPSFVRDLQTATYPYMRGAEDVTSFSGIRERIVTYVMPLPPNHPTPYGTVVFQLKESAFQNLLEKKFGDDPGDTFILNEKNELIVSTHGFPAEDAKRLAEAGYGEPAADQAKTVRLHDRDYFVYDVRSERLGWTYVSLVDQEAVLHNVKLAQRRTLYAISVVFVLGGVLIFFATQLSYKPIRRLQRFAESKAKREFDGLGEIESIQSALSLMSDSNEELNRNISSSRPAMKHYTLLTLLRGRLPEQAELNRRLELAHMRLTKPYHLVAVLQFPRSFAVQPSARSTLLDDLEASFPEGAEAYGMESVEGASLIFILGTDDPDGVEHKRLLIDAHRTLSDKWQTGLTIGAGTAYGPWSELGKSYIEACGAADYRLIAGYGQVLFFSDIVPKTELPHEDYSKGDWNQLRLYMYQGDAGRIEQYLEAMIGTIRERQLPLFLVKCMCFDLIHVILSMLSELRWADGELAEQYPDVWSLSEFETVEELIALVKHISEDICRIVAERKESGNTDLAGKMMAYLSEHYGSSQLSLQQVADEFGMSASYLSRYFKDQTGQTVSQYIQTLRMEKAKELLRAGADSLQEVVERIGYGSVSGFIRKFKETEGVTPGEFRTMHQK</sequence>
<dbReference type="PANTHER" id="PTHR43280:SF2">
    <property type="entry name" value="HTH-TYPE TRANSCRIPTIONAL REGULATOR EXSA"/>
    <property type="match status" value="1"/>
</dbReference>
<dbReference type="AlphaFoldDB" id="A0A927H358"/>
<reference evidence="6" key="1">
    <citation type="submission" date="2020-09" db="EMBL/GenBank/DDBJ databases">
        <title>A novel bacterium of genus Paenibacillus, isolated from South China Sea.</title>
        <authorList>
            <person name="Huang H."/>
            <person name="Mo K."/>
            <person name="Hu Y."/>
        </authorList>
    </citation>
    <scope>NUCLEOTIDE SEQUENCE</scope>
    <source>
        <strain evidence="6">IB182363</strain>
    </source>
</reference>
<feature type="transmembrane region" description="Helical" evidence="4">
    <location>
        <begin position="301"/>
        <end position="323"/>
    </location>
</feature>
<dbReference type="SUPFAM" id="SSF46689">
    <property type="entry name" value="Homeodomain-like"/>
    <property type="match status" value="2"/>
</dbReference>
<evidence type="ECO:0000313" key="6">
    <source>
        <dbReference type="EMBL" id="MBD2865997.1"/>
    </source>
</evidence>
<keyword evidence="4" id="KW-0812">Transmembrane</keyword>